<name>A0A326U267_THEHA</name>
<organism evidence="1 2">
    <name type="scientific">Thermosporothrix hazakensis</name>
    <dbReference type="NCBI Taxonomy" id="644383"/>
    <lineage>
        <taxon>Bacteria</taxon>
        <taxon>Bacillati</taxon>
        <taxon>Chloroflexota</taxon>
        <taxon>Ktedonobacteria</taxon>
        <taxon>Ktedonobacterales</taxon>
        <taxon>Thermosporotrichaceae</taxon>
        <taxon>Thermosporothrix</taxon>
    </lineage>
</organism>
<sequence>MLDSLKHVDATGVYFVGREVQECIGYTWQQFNELVQEHIKNCEQFQDESGVIETRAMRKIGMGSLRPVVDYKLSPFAFLSVLMLMRSNKHEIKILRREAAKELSSRFMLPLAA</sequence>
<evidence type="ECO:0000313" key="2">
    <source>
        <dbReference type="Proteomes" id="UP000248806"/>
    </source>
</evidence>
<gene>
    <name evidence="1" type="ORF">EI42_04242</name>
</gene>
<proteinExistence type="predicted"/>
<evidence type="ECO:0000313" key="1">
    <source>
        <dbReference type="EMBL" id="PZW25398.1"/>
    </source>
</evidence>
<comment type="caution">
    <text evidence="1">The sequence shown here is derived from an EMBL/GenBank/DDBJ whole genome shotgun (WGS) entry which is preliminary data.</text>
</comment>
<dbReference type="RefSeq" id="WP_111324579.1">
    <property type="nucleotide sequence ID" value="NZ_BIFX01000001.1"/>
</dbReference>
<dbReference type="EMBL" id="QKUF01000018">
    <property type="protein sequence ID" value="PZW25398.1"/>
    <property type="molecule type" value="Genomic_DNA"/>
</dbReference>
<accession>A0A326U267</accession>
<reference evidence="1 2" key="1">
    <citation type="submission" date="2018-06" db="EMBL/GenBank/DDBJ databases">
        <title>Genomic Encyclopedia of Archaeal and Bacterial Type Strains, Phase II (KMG-II): from individual species to whole genera.</title>
        <authorList>
            <person name="Goeker M."/>
        </authorList>
    </citation>
    <scope>NUCLEOTIDE SEQUENCE [LARGE SCALE GENOMIC DNA]</scope>
    <source>
        <strain evidence="1 2">ATCC BAA-1881</strain>
    </source>
</reference>
<protein>
    <submittedName>
        <fullName evidence="1">Uncharacterized protein</fullName>
    </submittedName>
</protein>
<dbReference type="AlphaFoldDB" id="A0A326U267"/>
<keyword evidence="2" id="KW-1185">Reference proteome</keyword>
<dbReference type="Proteomes" id="UP000248806">
    <property type="component" value="Unassembled WGS sequence"/>
</dbReference>